<dbReference type="PANTHER" id="PTHR43823">
    <property type="entry name" value="SPORULATION PROTEIN YKVU"/>
    <property type="match status" value="1"/>
</dbReference>
<organism evidence="8 9">
    <name type="scientific">Anaerovibrio lipolyticus DSM 3074</name>
    <dbReference type="NCBI Taxonomy" id="1120997"/>
    <lineage>
        <taxon>Bacteria</taxon>
        <taxon>Bacillati</taxon>
        <taxon>Bacillota</taxon>
        <taxon>Negativicutes</taxon>
        <taxon>Selenomonadales</taxon>
        <taxon>Selenomonadaceae</taxon>
        <taxon>Anaerovibrio</taxon>
    </lineage>
</organism>
<dbReference type="RefSeq" id="WP_080325682.1">
    <property type="nucleotide sequence ID" value="NZ_FQYW01000009.1"/>
</dbReference>
<keyword evidence="5 7" id="KW-1133">Transmembrane helix</keyword>
<evidence type="ECO:0000256" key="3">
    <source>
        <dbReference type="ARBA" id="ARBA00022475"/>
    </source>
</evidence>
<feature type="transmembrane region" description="Helical" evidence="7">
    <location>
        <begin position="12"/>
        <end position="34"/>
    </location>
</feature>
<feature type="transmembrane region" description="Helical" evidence="7">
    <location>
        <begin position="269"/>
        <end position="290"/>
    </location>
</feature>
<feature type="transmembrane region" description="Helical" evidence="7">
    <location>
        <begin position="351"/>
        <end position="369"/>
    </location>
</feature>
<evidence type="ECO:0000313" key="9">
    <source>
        <dbReference type="Proteomes" id="UP000191240"/>
    </source>
</evidence>
<feature type="transmembrane region" description="Helical" evidence="7">
    <location>
        <begin position="415"/>
        <end position="434"/>
    </location>
</feature>
<feature type="transmembrane region" description="Helical" evidence="7">
    <location>
        <begin position="90"/>
        <end position="114"/>
    </location>
</feature>
<keyword evidence="2" id="KW-0813">Transport</keyword>
<feature type="transmembrane region" description="Helical" evidence="7">
    <location>
        <begin position="54"/>
        <end position="78"/>
    </location>
</feature>
<dbReference type="Pfam" id="PF01554">
    <property type="entry name" value="MatE"/>
    <property type="match status" value="2"/>
</dbReference>
<evidence type="ECO:0000256" key="4">
    <source>
        <dbReference type="ARBA" id="ARBA00022692"/>
    </source>
</evidence>
<dbReference type="GO" id="GO:0005886">
    <property type="term" value="C:plasma membrane"/>
    <property type="evidence" value="ECO:0007669"/>
    <property type="project" value="UniProtKB-SubCell"/>
</dbReference>
<reference evidence="8 9" key="1">
    <citation type="submission" date="2016-11" db="EMBL/GenBank/DDBJ databases">
        <authorList>
            <person name="Jaros S."/>
            <person name="Januszkiewicz K."/>
            <person name="Wedrychowicz H."/>
        </authorList>
    </citation>
    <scope>NUCLEOTIDE SEQUENCE [LARGE SCALE GENOMIC DNA]</scope>
    <source>
        <strain evidence="8 9">DSM 3074</strain>
    </source>
</reference>
<dbReference type="InterPro" id="IPR002528">
    <property type="entry name" value="MATE_fam"/>
</dbReference>
<dbReference type="PIRSF" id="PIRSF006603">
    <property type="entry name" value="DinF"/>
    <property type="match status" value="1"/>
</dbReference>
<keyword evidence="3" id="KW-1003">Cell membrane</keyword>
<evidence type="ECO:0000313" key="8">
    <source>
        <dbReference type="EMBL" id="SHI64363.1"/>
    </source>
</evidence>
<feature type="transmembrane region" description="Helical" evidence="7">
    <location>
        <begin position="232"/>
        <end position="257"/>
    </location>
</feature>
<proteinExistence type="predicted"/>
<feature type="transmembrane region" description="Helical" evidence="7">
    <location>
        <begin position="319"/>
        <end position="339"/>
    </location>
</feature>
<protein>
    <submittedName>
        <fullName evidence="8">Putative efflux protein, MATE family</fullName>
    </submittedName>
</protein>
<dbReference type="Proteomes" id="UP000191240">
    <property type="component" value="Unassembled WGS sequence"/>
</dbReference>
<keyword evidence="4 7" id="KW-0812">Transmembrane</keyword>
<feature type="transmembrane region" description="Helical" evidence="7">
    <location>
        <begin position="192"/>
        <end position="212"/>
    </location>
</feature>
<dbReference type="NCBIfam" id="TIGR00797">
    <property type="entry name" value="matE"/>
    <property type="match status" value="1"/>
</dbReference>
<dbReference type="OrthoDB" id="9811110at2"/>
<accession>A0A1M6CTZ6</accession>
<evidence type="ECO:0000256" key="2">
    <source>
        <dbReference type="ARBA" id="ARBA00022448"/>
    </source>
</evidence>
<comment type="subcellular location">
    <subcellularLocation>
        <location evidence="1">Cell membrane</location>
        <topology evidence="1">Multi-pass membrane protein</topology>
    </subcellularLocation>
</comment>
<evidence type="ECO:0000256" key="6">
    <source>
        <dbReference type="ARBA" id="ARBA00023136"/>
    </source>
</evidence>
<feature type="transmembrane region" description="Helical" evidence="7">
    <location>
        <begin position="163"/>
        <end position="186"/>
    </location>
</feature>
<evidence type="ECO:0000256" key="1">
    <source>
        <dbReference type="ARBA" id="ARBA00004651"/>
    </source>
</evidence>
<dbReference type="PANTHER" id="PTHR43823:SF3">
    <property type="entry name" value="MULTIDRUG EXPORT PROTEIN MEPA"/>
    <property type="match status" value="1"/>
</dbReference>
<dbReference type="InterPro" id="IPR051327">
    <property type="entry name" value="MATE_MepA_subfamily"/>
</dbReference>
<dbReference type="AlphaFoldDB" id="A0A1M6CTZ6"/>
<gene>
    <name evidence="8" type="ORF">SAMN02745671_01211</name>
</gene>
<feature type="transmembrane region" description="Helical" evidence="7">
    <location>
        <begin position="134"/>
        <end position="151"/>
    </location>
</feature>
<name>A0A1M6CTZ6_9FIRM</name>
<dbReference type="GO" id="GO:0015297">
    <property type="term" value="F:antiporter activity"/>
    <property type="evidence" value="ECO:0007669"/>
    <property type="project" value="InterPro"/>
</dbReference>
<evidence type="ECO:0000256" key="7">
    <source>
        <dbReference type="SAM" id="Phobius"/>
    </source>
</evidence>
<feature type="transmembrane region" description="Helical" evidence="7">
    <location>
        <begin position="390"/>
        <end position="409"/>
    </location>
</feature>
<dbReference type="InterPro" id="IPR048279">
    <property type="entry name" value="MdtK-like"/>
</dbReference>
<evidence type="ECO:0000256" key="5">
    <source>
        <dbReference type="ARBA" id="ARBA00022989"/>
    </source>
</evidence>
<dbReference type="EMBL" id="FQYW01000009">
    <property type="protein sequence ID" value="SHI64363.1"/>
    <property type="molecule type" value="Genomic_DNA"/>
</dbReference>
<keyword evidence="6 7" id="KW-0472">Membrane</keyword>
<dbReference type="GO" id="GO:0042910">
    <property type="term" value="F:xenobiotic transmembrane transporter activity"/>
    <property type="evidence" value="ECO:0007669"/>
    <property type="project" value="InterPro"/>
</dbReference>
<sequence length="442" mass="47883">MNIKLSDHFTCGKLVLFALPTIGMILVSTTYDLIDGYFVSNYIGKTAFAAINIIYPYLLAIMAVGMMFGVGGSALIAAELGKGDRDRANRYFTMIIKAAFGAGIFLGAVGLFALPTVSGLLGATEDMMAYGLPYGRVLLVFMPIAILSYAFQSLLITAEKPQFGLYFPLINMFSNIFFDWLFIVIFGWGMTGAALATAIGMCLNGILPLIYFMRENTSPLRLVKSGWEIGPLLGAMGNGSSEMVTNVSTALIFIFYNMQLMRFIGEDGVAAYGTVLFVEGIFAAIFYGLAMEAASVVGYHAGAQNYEELQSLLKNGIKLNLGCGIVMFGAAQCFAPLVAEIYLGYDAELCALGIYALRMFAFAFILQGFNEYASAYFTGLGNGKVSAAIAFMRTFVLQSVAIFGLPLLFGVDGLWFSQTFAEVVSTVVAIVFLIKFRHEYMG</sequence>